<evidence type="ECO:0000313" key="3">
    <source>
        <dbReference type="Proteomes" id="UP001210380"/>
    </source>
</evidence>
<evidence type="ECO:0000313" key="2">
    <source>
        <dbReference type="EMBL" id="MDA3630330.1"/>
    </source>
</evidence>
<name>A0ABT4V8P3_9PSEU</name>
<proteinExistence type="predicted"/>
<evidence type="ECO:0008006" key="4">
    <source>
        <dbReference type="Google" id="ProtNLM"/>
    </source>
</evidence>
<comment type="caution">
    <text evidence="2">The sequence shown here is derived from an EMBL/GenBank/DDBJ whole genome shotgun (WGS) entry which is preliminary data.</text>
</comment>
<dbReference type="RefSeq" id="WP_270953495.1">
    <property type="nucleotide sequence ID" value="NZ_JAQGLA010000096.1"/>
</dbReference>
<gene>
    <name evidence="2" type="ORF">OU415_33230</name>
</gene>
<protein>
    <recommendedName>
        <fullName evidence="4">HEAT repeat domain-containing protein</fullName>
    </recommendedName>
</protein>
<feature type="region of interest" description="Disordered" evidence="1">
    <location>
        <begin position="172"/>
        <end position="191"/>
    </location>
</feature>
<keyword evidence="3" id="KW-1185">Reference proteome</keyword>
<accession>A0ABT4V8P3</accession>
<organism evidence="2 3">
    <name type="scientific">Saccharopolyspora oryzae</name>
    <dbReference type="NCBI Taxonomy" id="2997343"/>
    <lineage>
        <taxon>Bacteria</taxon>
        <taxon>Bacillati</taxon>
        <taxon>Actinomycetota</taxon>
        <taxon>Actinomycetes</taxon>
        <taxon>Pseudonocardiales</taxon>
        <taxon>Pseudonocardiaceae</taxon>
        <taxon>Saccharopolyspora</taxon>
    </lineage>
</organism>
<evidence type="ECO:0000256" key="1">
    <source>
        <dbReference type="SAM" id="MobiDB-lite"/>
    </source>
</evidence>
<dbReference type="Proteomes" id="UP001210380">
    <property type="component" value="Unassembled WGS sequence"/>
</dbReference>
<dbReference type="EMBL" id="JAQGLA010000096">
    <property type="protein sequence ID" value="MDA3630330.1"/>
    <property type="molecule type" value="Genomic_DNA"/>
</dbReference>
<reference evidence="2 3" key="1">
    <citation type="submission" date="2022-11" db="EMBL/GenBank/DDBJ databases">
        <title>Draft genome sequence of Saccharopolyspora sp. WRP15-2 isolated from rhizosphere soils of wild rice in Thailand.</title>
        <authorList>
            <person name="Duangmal K."/>
            <person name="Kammanee S."/>
            <person name="Muangham S."/>
        </authorList>
    </citation>
    <scope>NUCLEOTIDE SEQUENCE [LARGE SCALE GENOMIC DNA]</scope>
    <source>
        <strain evidence="2 3">WRP15-2</strain>
    </source>
</reference>
<sequence length="593" mass="65221">MRTVFIHGETDRFEAARAELIALFDHDHPELDACRLVDDLLTDKFARDGLLAWWSEEELTRFLVSVVPRRAVLADWSIVPDFLHQWIDFLASNHLLTSPNPVPDLHRAVARATPDYLAAMAEPTEWSSEKFWAIAMRELGVNAGDPRAAEEFSAAVEADEVDVDHDVLEEIERRESSEPGDQPALWLPPTELTAPEPHRAIAAESPIMQRIRILLDWVGDSRDPSDVDDLVTALGGSAEEADLLLEWAERTGLLRPVGDLLVRTQIADPLLSQPELLWTRLWQRFVLVDDVFRDRLEALANGADALPEIVQATLSVLYARTGAVPLELIVTMTCELLDEDEPAAREAVRDVVRQMIAQWQSMQAVRTHATTDPAEIEVLDAEVPDADRTVVELLPAGKWAARESLRAFGFHVPSVDDLVSAPAELLVLAAADTPPDIQQVLIERWIEHRGARQASGELTALLRLVDDPTVRLSALAVLEHTGAEGAAAARELVDDQAAGPAVRMWLQSKQSADDVLRPGDELSWALDGMAAALDEDSDLFLTEFGRRPASDQLSLITEIASSPHASATEVLEVIADQHPEEAIATAARASLSA</sequence>